<dbReference type="Pfam" id="PF11935">
    <property type="entry name" value="SYMPK_PTA1_N"/>
    <property type="match status" value="1"/>
</dbReference>
<dbReference type="Proteomes" id="UP000092321">
    <property type="component" value="Unassembled WGS sequence"/>
</dbReference>
<dbReference type="AlphaFoldDB" id="A0A1B7T7E8"/>
<feature type="compositionally biased region" description="Acidic residues" evidence="1">
    <location>
        <begin position="540"/>
        <end position="558"/>
    </location>
</feature>
<name>A0A1B7T7E8_9ASCO</name>
<organism evidence="3 4">
    <name type="scientific">Hanseniaspora valbyensis NRRL Y-1626</name>
    <dbReference type="NCBI Taxonomy" id="766949"/>
    <lineage>
        <taxon>Eukaryota</taxon>
        <taxon>Fungi</taxon>
        <taxon>Dikarya</taxon>
        <taxon>Ascomycota</taxon>
        <taxon>Saccharomycotina</taxon>
        <taxon>Saccharomycetes</taxon>
        <taxon>Saccharomycodales</taxon>
        <taxon>Saccharomycodaceae</taxon>
        <taxon>Hanseniaspora</taxon>
    </lineage>
</organism>
<proteinExistence type="predicted"/>
<evidence type="ECO:0000313" key="4">
    <source>
        <dbReference type="Proteomes" id="UP000092321"/>
    </source>
</evidence>
<dbReference type="EMBL" id="LXPE01000524">
    <property type="protein sequence ID" value="OBA24640.1"/>
    <property type="molecule type" value="Genomic_DNA"/>
</dbReference>
<evidence type="ECO:0000256" key="1">
    <source>
        <dbReference type="SAM" id="MobiDB-lite"/>
    </source>
</evidence>
<feature type="region of interest" description="Disordered" evidence="1">
    <location>
        <begin position="643"/>
        <end position="662"/>
    </location>
</feature>
<protein>
    <recommendedName>
        <fullName evidence="2">Symplekin/Pta1 N-terminal domain-containing protein</fullName>
    </recommendedName>
</protein>
<feature type="compositionally biased region" description="Low complexity" evidence="1">
    <location>
        <begin position="574"/>
        <end position="585"/>
    </location>
</feature>
<evidence type="ECO:0000313" key="3">
    <source>
        <dbReference type="EMBL" id="OBA24640.1"/>
    </source>
</evidence>
<accession>A0A1B7T7E8</accession>
<reference evidence="4" key="1">
    <citation type="journal article" date="2016" name="Proc. Natl. Acad. Sci. U.S.A.">
        <title>Comparative genomics of biotechnologically important yeasts.</title>
        <authorList>
            <person name="Riley R."/>
            <person name="Haridas S."/>
            <person name="Wolfe K.H."/>
            <person name="Lopes M.R."/>
            <person name="Hittinger C.T."/>
            <person name="Goeker M."/>
            <person name="Salamov A.A."/>
            <person name="Wisecaver J.H."/>
            <person name="Long T.M."/>
            <person name="Calvey C.H."/>
            <person name="Aerts A.L."/>
            <person name="Barry K.W."/>
            <person name="Choi C."/>
            <person name="Clum A."/>
            <person name="Coughlan A.Y."/>
            <person name="Deshpande S."/>
            <person name="Douglass A.P."/>
            <person name="Hanson S.J."/>
            <person name="Klenk H.-P."/>
            <person name="LaButti K.M."/>
            <person name="Lapidus A."/>
            <person name="Lindquist E.A."/>
            <person name="Lipzen A.M."/>
            <person name="Meier-Kolthoff J.P."/>
            <person name="Ohm R.A."/>
            <person name="Otillar R.P."/>
            <person name="Pangilinan J.L."/>
            <person name="Peng Y."/>
            <person name="Rokas A."/>
            <person name="Rosa C.A."/>
            <person name="Scheuner C."/>
            <person name="Sibirny A.A."/>
            <person name="Slot J.C."/>
            <person name="Stielow J.B."/>
            <person name="Sun H."/>
            <person name="Kurtzman C.P."/>
            <person name="Blackwell M."/>
            <person name="Grigoriev I.V."/>
            <person name="Jeffries T.W."/>
        </authorList>
    </citation>
    <scope>NUCLEOTIDE SEQUENCE [LARGE SCALE GENOMIC DNA]</scope>
    <source>
        <strain evidence="4">NRRL Y-1626</strain>
    </source>
</reference>
<sequence length="662" mass="77872">MNAITTYSNSIAIELNHAKINAEQEKNYDLLFKILDKSFQLINTELISLEEQLSTPYYFKNLPDIELIVFTINLFKQLIIDTNNNSHVNEEIKNTKLFKYLPIINDLLNSAMLSEFELLLPIITTLINCLNIKLKTLTKFLFNQAIESKNDNDLEQFQENLNNLLNLVYIIVNQFHELMRCDNYMKLNPIMTFKKKQVDSVLLCDELNVSGDLILKQKYLFFKTELINFLFNITINLSPGDPSLGNHILLGTLILTKKETSYLKKTIAHLEKLSGNIISYFIEFLKREPFLIPTIFNNIFNNLFQVLIQRIQYHSLILVGILEFKYDKKWQFPNIDNMAYKVDRRSLERTWKLFIKNIIKWKFVSPNNKVYNKDQWKYINQMKDYFQAKEEYFKKSNKNWKLDQNFIPKPEILVKFKRNRNINNLYSLQNNLLKRKNTDLAIKFAEDEEGLSSQVSHKNKKLKKNNGIAQIYSSCDPKDQFDMTTLDNELLLKICLNTFMNDLTFQPLLNKLVDVSKNYLNVNNNVISKNDKSNNPYENQGEEDENDDEEEEEEDVNEQESTANVVVKSDIKENGSTLNGNNTTSEQSAVNPQFAFDSNGHVTDLNVFDLNDEEKQEHFKFLIDTLFKMELKNEVIIRDIQRREQQKKQTKITVKDSIRRKQ</sequence>
<dbReference type="InterPro" id="IPR032460">
    <property type="entry name" value="Symplekin/Pta1_N"/>
</dbReference>
<feature type="domain" description="Symplekin/Pta1 N-terminal" evidence="2">
    <location>
        <begin position="222"/>
        <end position="385"/>
    </location>
</feature>
<feature type="compositionally biased region" description="Polar residues" evidence="1">
    <location>
        <begin position="526"/>
        <end position="537"/>
    </location>
</feature>
<feature type="region of interest" description="Disordered" evidence="1">
    <location>
        <begin position="526"/>
        <end position="587"/>
    </location>
</feature>
<comment type="caution">
    <text evidence="3">The sequence shown here is derived from an EMBL/GenBank/DDBJ whole genome shotgun (WGS) entry which is preliminary data.</text>
</comment>
<dbReference type="OrthoDB" id="3970859at2759"/>
<gene>
    <name evidence="3" type="ORF">HANVADRAFT_54368</name>
</gene>
<evidence type="ECO:0000259" key="2">
    <source>
        <dbReference type="Pfam" id="PF11935"/>
    </source>
</evidence>
<keyword evidence="4" id="KW-1185">Reference proteome</keyword>
<feature type="non-terminal residue" evidence="3">
    <location>
        <position position="662"/>
    </location>
</feature>